<comment type="caution">
    <text evidence="2">The sequence shown here is derived from an EMBL/GenBank/DDBJ whole genome shotgun (WGS) entry which is preliminary data.</text>
</comment>
<name>A0AAD6VCT7_9AGAR</name>
<keyword evidence="3" id="KW-1185">Reference proteome</keyword>
<dbReference type="AlphaFoldDB" id="A0AAD6VCT7"/>
<gene>
    <name evidence="2" type="ORF">GGX14DRAFT_697898</name>
</gene>
<dbReference type="Proteomes" id="UP001219525">
    <property type="component" value="Unassembled WGS sequence"/>
</dbReference>
<reference evidence="2" key="1">
    <citation type="submission" date="2023-03" db="EMBL/GenBank/DDBJ databases">
        <title>Massive genome expansion in bonnet fungi (Mycena s.s.) driven by repeated elements and novel gene families across ecological guilds.</title>
        <authorList>
            <consortium name="Lawrence Berkeley National Laboratory"/>
            <person name="Harder C.B."/>
            <person name="Miyauchi S."/>
            <person name="Viragh M."/>
            <person name="Kuo A."/>
            <person name="Thoen E."/>
            <person name="Andreopoulos B."/>
            <person name="Lu D."/>
            <person name="Skrede I."/>
            <person name="Drula E."/>
            <person name="Henrissat B."/>
            <person name="Morin E."/>
            <person name="Kohler A."/>
            <person name="Barry K."/>
            <person name="LaButti K."/>
            <person name="Morin E."/>
            <person name="Salamov A."/>
            <person name="Lipzen A."/>
            <person name="Mereny Z."/>
            <person name="Hegedus B."/>
            <person name="Baldrian P."/>
            <person name="Stursova M."/>
            <person name="Weitz H."/>
            <person name="Taylor A."/>
            <person name="Grigoriev I.V."/>
            <person name="Nagy L.G."/>
            <person name="Martin F."/>
            <person name="Kauserud H."/>
        </authorList>
    </citation>
    <scope>NUCLEOTIDE SEQUENCE</scope>
    <source>
        <strain evidence="2">9144</strain>
    </source>
</reference>
<dbReference type="EMBL" id="JARJCW010000031">
    <property type="protein sequence ID" value="KAJ7209275.1"/>
    <property type="molecule type" value="Genomic_DNA"/>
</dbReference>
<evidence type="ECO:0000256" key="1">
    <source>
        <dbReference type="SAM" id="MobiDB-lite"/>
    </source>
</evidence>
<feature type="compositionally biased region" description="Basic and acidic residues" evidence="1">
    <location>
        <begin position="75"/>
        <end position="84"/>
    </location>
</feature>
<evidence type="ECO:0000313" key="2">
    <source>
        <dbReference type="EMBL" id="KAJ7209275.1"/>
    </source>
</evidence>
<proteinExistence type="predicted"/>
<evidence type="ECO:0000313" key="3">
    <source>
        <dbReference type="Proteomes" id="UP001219525"/>
    </source>
</evidence>
<organism evidence="2 3">
    <name type="scientific">Mycena pura</name>
    <dbReference type="NCBI Taxonomy" id="153505"/>
    <lineage>
        <taxon>Eukaryota</taxon>
        <taxon>Fungi</taxon>
        <taxon>Dikarya</taxon>
        <taxon>Basidiomycota</taxon>
        <taxon>Agaricomycotina</taxon>
        <taxon>Agaricomycetes</taxon>
        <taxon>Agaricomycetidae</taxon>
        <taxon>Agaricales</taxon>
        <taxon>Marasmiineae</taxon>
        <taxon>Mycenaceae</taxon>
        <taxon>Mycena</taxon>
    </lineage>
</organism>
<protein>
    <submittedName>
        <fullName evidence="2">Uncharacterized protein</fullName>
    </submittedName>
</protein>
<feature type="compositionally biased region" description="Polar residues" evidence="1">
    <location>
        <begin position="51"/>
        <end position="60"/>
    </location>
</feature>
<feature type="region of interest" description="Disordered" evidence="1">
    <location>
        <begin position="31"/>
        <end position="90"/>
    </location>
</feature>
<sequence length="197" mass="21215">MFETSGLMALHRCITTSPWIRDARRATSCAPARTAPLAHHHDYTRSAPTARVTTSKQPRQSAGGRHPGTHLRRSCTADEREAERAGLPTSPPPFLRAAALRVLTNDSVLCGIRPASASEIPLSSAPFSFASACAFDAPFARSTYANPGMATYLPIGSRCKCGQDQYCQGYLATSLNNFKLVDDESDSSLCHSLNITT</sequence>
<accession>A0AAD6VCT7</accession>